<dbReference type="STRING" id="593133.SAMN04488006_0622"/>
<organism evidence="1 2">
    <name type="scientific">Lutibacter maritimus</name>
    <dbReference type="NCBI Taxonomy" id="593133"/>
    <lineage>
        <taxon>Bacteria</taxon>
        <taxon>Pseudomonadati</taxon>
        <taxon>Bacteroidota</taxon>
        <taxon>Flavobacteriia</taxon>
        <taxon>Flavobacteriales</taxon>
        <taxon>Flavobacteriaceae</taxon>
        <taxon>Lutibacter</taxon>
    </lineage>
</organism>
<dbReference type="OrthoDB" id="7058235at2"/>
<dbReference type="Proteomes" id="UP000199312">
    <property type="component" value="Unassembled WGS sequence"/>
</dbReference>
<sequence length="202" mass="24624">MTKKEYQEEILELKSEDDKKIFTQKHYFHGLPLVFENRENEYYYFRKKIADNFKIDFYEVLIVGSSKFGFSPYKLTDFSLNSDIDVVIFNEKLFDIYFELISEYQYKIKKQIIRLSSAQSKEYLKFIKYFIRGWMRPDLLPQNTTEFKEIRQNWDDFFLSISYSKSQVGNYKVKAGLFKNQSFAEKYYRFSIEEITYKLKNI</sequence>
<accession>A0A1I6NVL2</accession>
<name>A0A1I6NVL2_9FLAO</name>
<dbReference type="EMBL" id="FOZP01000001">
    <property type="protein sequence ID" value="SFS31940.1"/>
    <property type="molecule type" value="Genomic_DNA"/>
</dbReference>
<evidence type="ECO:0000313" key="1">
    <source>
        <dbReference type="EMBL" id="SFS31940.1"/>
    </source>
</evidence>
<protein>
    <submittedName>
        <fullName evidence="1">Uncharacterized protein</fullName>
    </submittedName>
</protein>
<dbReference type="RefSeq" id="WP_090222506.1">
    <property type="nucleotide sequence ID" value="NZ_FOZP01000001.1"/>
</dbReference>
<dbReference type="AlphaFoldDB" id="A0A1I6NVL2"/>
<evidence type="ECO:0000313" key="2">
    <source>
        <dbReference type="Proteomes" id="UP000199312"/>
    </source>
</evidence>
<gene>
    <name evidence="1" type="ORF">SAMN04488006_0622</name>
</gene>
<proteinExistence type="predicted"/>
<reference evidence="2" key="1">
    <citation type="submission" date="2016-10" db="EMBL/GenBank/DDBJ databases">
        <authorList>
            <person name="Varghese N."/>
            <person name="Submissions S."/>
        </authorList>
    </citation>
    <scope>NUCLEOTIDE SEQUENCE [LARGE SCALE GENOMIC DNA]</scope>
    <source>
        <strain evidence="2">DSM 24450</strain>
    </source>
</reference>
<keyword evidence="2" id="KW-1185">Reference proteome</keyword>